<sequence length="305" mass="35567">MSNNVSLQDSIRNKEGPEPWFMSTYLQKNGNLSMVYSGEYDLYTNNKSELEKVVIHPHVPERVINYHITDDKLIESMCQETLFDQVVSLKVIIETLLSRGAQSHSDITLTDADKVKIMYFWLSQQIARTTPVSISADRYCFAYQINQIRHSRNACAVLFAFVCFYAKIPCEIIKGFVKGGSYYPQEKLKEKYTREWNAVLVHGHWRLVDVLWGSGETVDTRYLFPDPEMMRFTHFTDHVMWQLVDKPTTQLAFEAQAFIKPRFFELNMKMMHEKHGVILCQDGELELCFQLDSSQASKQEFKLLE</sequence>
<protein>
    <recommendedName>
        <fullName evidence="1">KY-like immunoglobulin-like domain-containing protein</fullName>
    </recommendedName>
</protein>
<dbReference type="PANTHER" id="PTHR47020:SF1">
    <property type="entry name" value="HILLARIN"/>
    <property type="match status" value="1"/>
</dbReference>
<evidence type="ECO:0000259" key="1">
    <source>
        <dbReference type="Pfam" id="PF23265"/>
    </source>
</evidence>
<reference evidence="2" key="2">
    <citation type="submission" date="2020-11" db="EMBL/GenBank/DDBJ databases">
        <authorList>
            <person name="McCartney M.A."/>
            <person name="Auch B."/>
            <person name="Kono T."/>
            <person name="Mallez S."/>
            <person name="Becker A."/>
            <person name="Gohl D.M."/>
            <person name="Silverstein K.A.T."/>
            <person name="Koren S."/>
            <person name="Bechman K.B."/>
            <person name="Herman A."/>
            <person name="Abrahante J.E."/>
            <person name="Garbe J."/>
        </authorList>
    </citation>
    <scope>NUCLEOTIDE SEQUENCE</scope>
    <source>
        <strain evidence="2">Duluth1</strain>
        <tissue evidence="2">Whole animal</tissue>
    </source>
</reference>
<keyword evidence="3" id="KW-1185">Reference proteome</keyword>
<dbReference type="PANTHER" id="PTHR47020">
    <property type="entry name" value="HILLARIN"/>
    <property type="match status" value="1"/>
</dbReference>
<comment type="caution">
    <text evidence="2">The sequence shown here is derived from an EMBL/GenBank/DDBJ whole genome shotgun (WGS) entry which is preliminary data.</text>
</comment>
<feature type="domain" description="KY-like immunoglobulin-like" evidence="1">
    <location>
        <begin position="253"/>
        <end position="297"/>
    </location>
</feature>
<dbReference type="AlphaFoldDB" id="A0A9D4DXN7"/>
<dbReference type="Proteomes" id="UP000828390">
    <property type="component" value="Unassembled WGS sequence"/>
</dbReference>
<evidence type="ECO:0000313" key="2">
    <source>
        <dbReference type="EMBL" id="KAH3755887.1"/>
    </source>
</evidence>
<name>A0A9D4DXN7_DREPO</name>
<accession>A0A9D4DXN7</accession>
<dbReference type="EMBL" id="JAIWYP010000010">
    <property type="protein sequence ID" value="KAH3755887.1"/>
    <property type="molecule type" value="Genomic_DNA"/>
</dbReference>
<dbReference type="InterPro" id="IPR053041">
    <property type="entry name" value="Transglut-like_Superfamily_Mod"/>
</dbReference>
<dbReference type="InterPro" id="IPR056564">
    <property type="entry name" value="Ig-like_KY"/>
</dbReference>
<evidence type="ECO:0000313" key="3">
    <source>
        <dbReference type="Proteomes" id="UP000828390"/>
    </source>
</evidence>
<proteinExistence type="predicted"/>
<reference evidence="2" key="1">
    <citation type="journal article" date="2019" name="bioRxiv">
        <title>The Genome of the Zebra Mussel, Dreissena polymorpha: A Resource for Invasive Species Research.</title>
        <authorList>
            <person name="McCartney M.A."/>
            <person name="Auch B."/>
            <person name="Kono T."/>
            <person name="Mallez S."/>
            <person name="Zhang Y."/>
            <person name="Obille A."/>
            <person name="Becker A."/>
            <person name="Abrahante J.E."/>
            <person name="Garbe J."/>
            <person name="Badalamenti J.P."/>
            <person name="Herman A."/>
            <person name="Mangelson H."/>
            <person name="Liachko I."/>
            <person name="Sullivan S."/>
            <person name="Sone E.D."/>
            <person name="Koren S."/>
            <person name="Silverstein K.A.T."/>
            <person name="Beckman K.B."/>
            <person name="Gohl D.M."/>
        </authorList>
    </citation>
    <scope>NUCLEOTIDE SEQUENCE</scope>
    <source>
        <strain evidence="2">Duluth1</strain>
        <tissue evidence="2">Whole animal</tissue>
    </source>
</reference>
<gene>
    <name evidence="2" type="ORF">DPMN_190586</name>
</gene>
<organism evidence="2 3">
    <name type="scientific">Dreissena polymorpha</name>
    <name type="common">Zebra mussel</name>
    <name type="synonym">Mytilus polymorpha</name>
    <dbReference type="NCBI Taxonomy" id="45954"/>
    <lineage>
        <taxon>Eukaryota</taxon>
        <taxon>Metazoa</taxon>
        <taxon>Spiralia</taxon>
        <taxon>Lophotrochozoa</taxon>
        <taxon>Mollusca</taxon>
        <taxon>Bivalvia</taxon>
        <taxon>Autobranchia</taxon>
        <taxon>Heteroconchia</taxon>
        <taxon>Euheterodonta</taxon>
        <taxon>Imparidentia</taxon>
        <taxon>Neoheterodontei</taxon>
        <taxon>Myida</taxon>
        <taxon>Dreissenoidea</taxon>
        <taxon>Dreissenidae</taxon>
        <taxon>Dreissena</taxon>
    </lineage>
</organism>
<dbReference type="Pfam" id="PF23265">
    <property type="entry name" value="Ig-like_KY"/>
    <property type="match status" value="1"/>
</dbReference>